<dbReference type="EMBL" id="BKAQ01000015">
    <property type="protein sequence ID" value="GEP82625.1"/>
    <property type="molecule type" value="Genomic_DNA"/>
</dbReference>
<dbReference type="OrthoDB" id="2414382at2"/>
<evidence type="ECO:0000313" key="6">
    <source>
        <dbReference type="Proteomes" id="UP000321040"/>
    </source>
</evidence>
<dbReference type="Proteomes" id="UP000321040">
    <property type="component" value="Unassembled WGS sequence"/>
</dbReference>
<comment type="caution">
    <text evidence="4">The sequence shown here is derived from an EMBL/GenBank/DDBJ whole genome shotgun (WGS) entry which is preliminary data.</text>
</comment>
<dbReference type="EMBL" id="LUGM01000002">
    <property type="protein sequence ID" value="KYH14382.1"/>
    <property type="molecule type" value="Genomic_DNA"/>
</dbReference>
<dbReference type="KEGG" id="skl:C7J89_08015"/>
<dbReference type="Proteomes" id="UP000075418">
    <property type="component" value="Unassembled WGS sequence"/>
</dbReference>
<reference evidence="4 5" key="1">
    <citation type="submission" date="2016-02" db="EMBL/GenBank/DDBJ databases">
        <title>Draft genome sequence of hydrocarbon degrading Staphylococcus saprophyticus Strain CNV2, isolated from crude-oil contaminated soil from Noonmati Oil Refinery, Guwahati, Assam, India.</title>
        <authorList>
            <person name="Mukherjee A."/>
            <person name="Chettri B."/>
            <person name="Langpoklakpam J."/>
            <person name="Singh A.K."/>
            <person name="Chattopadhyay D.J."/>
        </authorList>
    </citation>
    <scope>NUCLEOTIDE SEQUENCE [LARGE SCALE GENOMIC DNA]</scope>
    <source>
        <strain evidence="4 5">CNV2</strain>
    </source>
</reference>
<evidence type="ECO:0000313" key="3">
    <source>
        <dbReference type="EMBL" id="GEP82625.1"/>
    </source>
</evidence>
<evidence type="ECO:0000313" key="4">
    <source>
        <dbReference type="EMBL" id="KYH14382.1"/>
    </source>
</evidence>
<name>A0A151A4V3_9STAP</name>
<protein>
    <recommendedName>
        <fullName evidence="7">Staphylococcal protein</fullName>
    </recommendedName>
</protein>
<dbReference type="GeneID" id="69905285"/>
<organism evidence="4 5">
    <name type="scientific">Staphylococcus kloosii</name>
    <dbReference type="NCBI Taxonomy" id="29384"/>
    <lineage>
        <taxon>Bacteria</taxon>
        <taxon>Bacillati</taxon>
        <taxon>Bacillota</taxon>
        <taxon>Bacilli</taxon>
        <taxon>Bacillales</taxon>
        <taxon>Staphylococcaceae</taxon>
        <taxon>Staphylococcus</taxon>
    </lineage>
</organism>
<gene>
    <name evidence="4" type="ORF">A0131_06285</name>
    <name evidence="3" type="ORF">SKL01_18030</name>
</gene>
<keyword evidence="6" id="KW-1185">Reference proteome</keyword>
<dbReference type="RefSeq" id="WP_061854561.1">
    <property type="nucleotide sequence ID" value="NZ_BKAQ01000015.1"/>
</dbReference>
<reference evidence="3 6" key="2">
    <citation type="submission" date="2019-07" db="EMBL/GenBank/DDBJ databases">
        <title>Whole genome shotgun sequence of Staphylococcus kloosii NBRC 109624.</title>
        <authorList>
            <person name="Hosoyama A."/>
            <person name="Uohara A."/>
            <person name="Ohji S."/>
            <person name="Ichikawa N."/>
        </authorList>
    </citation>
    <scope>NUCLEOTIDE SEQUENCE [LARGE SCALE GENOMIC DNA]</scope>
    <source>
        <strain evidence="3 6">NBRC 109624</strain>
    </source>
</reference>
<sequence>MSIGIIIFAISVIVTIIGAIKDNSHKERQRQQTPKKQQETQQPRGKSFLEKLEETFNELEGQMEGKPPGQTTPERQTSEVEPQPVTETRAEKMETPTASSQSTEDSAADKEKVRQRKQDEELQKELEASVFNDLENVRNEIDREKEKQLQLMEKRARAIINDKYLSERTKRFRLKQLINANAMHVNGSSDNIRFDDDEVVNGIIWSEILSKPKRV</sequence>
<feature type="compositionally biased region" description="Polar residues" evidence="2">
    <location>
        <begin position="96"/>
        <end position="105"/>
    </location>
</feature>
<feature type="compositionally biased region" description="Low complexity" evidence="2">
    <location>
        <begin position="31"/>
        <end position="44"/>
    </location>
</feature>
<keyword evidence="1" id="KW-0175">Coiled coil</keyword>
<accession>A0A151A4V3</accession>
<evidence type="ECO:0008006" key="7">
    <source>
        <dbReference type="Google" id="ProtNLM"/>
    </source>
</evidence>
<evidence type="ECO:0000313" key="5">
    <source>
        <dbReference type="Proteomes" id="UP000075418"/>
    </source>
</evidence>
<dbReference type="AlphaFoldDB" id="A0A151A4V3"/>
<feature type="compositionally biased region" description="Basic and acidic residues" evidence="2">
    <location>
        <begin position="107"/>
        <end position="121"/>
    </location>
</feature>
<evidence type="ECO:0000256" key="2">
    <source>
        <dbReference type="SAM" id="MobiDB-lite"/>
    </source>
</evidence>
<evidence type="ECO:0000256" key="1">
    <source>
        <dbReference type="SAM" id="Coils"/>
    </source>
</evidence>
<proteinExistence type="predicted"/>
<feature type="region of interest" description="Disordered" evidence="2">
    <location>
        <begin position="24"/>
        <end position="121"/>
    </location>
</feature>
<feature type="coiled-coil region" evidence="1">
    <location>
        <begin position="127"/>
        <end position="154"/>
    </location>
</feature>